<dbReference type="InterPro" id="IPR036513">
    <property type="entry name" value="STAS_dom_sf"/>
</dbReference>
<dbReference type="Pfam" id="PF01740">
    <property type="entry name" value="STAS"/>
    <property type="match status" value="1"/>
</dbReference>
<accession>A0ABT5BHN4</accession>
<evidence type="ECO:0000313" key="4">
    <source>
        <dbReference type="Proteomes" id="UP001217838"/>
    </source>
</evidence>
<comment type="caution">
    <text evidence="3">The sequence shown here is derived from an EMBL/GenBank/DDBJ whole genome shotgun (WGS) entry which is preliminary data.</text>
</comment>
<dbReference type="InterPro" id="IPR051932">
    <property type="entry name" value="Bact_StressResp_Reg"/>
</dbReference>
<dbReference type="Gene3D" id="3.30.750.24">
    <property type="entry name" value="STAS domain"/>
    <property type="match status" value="1"/>
</dbReference>
<evidence type="ECO:0000259" key="2">
    <source>
        <dbReference type="PROSITE" id="PS50801"/>
    </source>
</evidence>
<reference evidence="3 4" key="1">
    <citation type="submission" date="2022-11" db="EMBL/GenBank/DDBJ databases">
        <title>Minimal conservation of predation-associated metabolite biosynthetic gene clusters underscores biosynthetic potential of Myxococcota including descriptions for ten novel species: Archangium lansinium sp. nov., Myxococcus landrumus sp. nov., Nannocystis bai.</title>
        <authorList>
            <person name="Ahearne A."/>
            <person name="Stevens C."/>
            <person name="Dowd S."/>
        </authorList>
    </citation>
    <scope>NUCLEOTIDE SEQUENCE [LARGE SCALE GENOMIC DNA]</scope>
    <source>
        <strain evidence="3 4">NCELM</strain>
    </source>
</reference>
<evidence type="ECO:0000313" key="3">
    <source>
        <dbReference type="EMBL" id="MDC0673188.1"/>
    </source>
</evidence>
<dbReference type="PROSITE" id="PS50801">
    <property type="entry name" value="STAS"/>
    <property type="match status" value="1"/>
</dbReference>
<dbReference type="Proteomes" id="UP001217838">
    <property type="component" value="Unassembled WGS sequence"/>
</dbReference>
<keyword evidence="1" id="KW-0175">Coiled coil</keyword>
<dbReference type="PANTHER" id="PTHR33745">
    <property type="entry name" value="RSBT ANTAGONIST PROTEIN RSBS-RELATED"/>
    <property type="match status" value="1"/>
</dbReference>
<evidence type="ECO:0000256" key="1">
    <source>
        <dbReference type="SAM" id="Coils"/>
    </source>
</evidence>
<name>A0ABT5BHN4_9BACT</name>
<proteinExistence type="predicted"/>
<organism evidence="3 4">
    <name type="scientific">Nannocystis radixulma</name>
    <dbReference type="NCBI Taxonomy" id="2995305"/>
    <lineage>
        <taxon>Bacteria</taxon>
        <taxon>Pseudomonadati</taxon>
        <taxon>Myxococcota</taxon>
        <taxon>Polyangia</taxon>
        <taxon>Nannocystales</taxon>
        <taxon>Nannocystaceae</taxon>
        <taxon>Nannocystis</taxon>
    </lineage>
</organism>
<dbReference type="SUPFAM" id="SSF52091">
    <property type="entry name" value="SpoIIaa-like"/>
    <property type="match status" value="1"/>
</dbReference>
<protein>
    <submittedName>
        <fullName evidence="3">STAS domain-containing protein</fullName>
    </submittedName>
</protein>
<sequence>MDLSPDVEALRAEIAALRAEKEATARKATRAMASFQQHALAMEVIRQKNDELDRLTAELEHARAAEAERARALEFNNEKLQRSEAENRQLIVRLRDLVAQLSTPILRVWPGVLALPLVGVVDEERALAITTCTLEEVTRARARHVILDVTGVETADARTAAHIVALARATRLLGARCIVCGLQPAVAAEMLALGVEFAALSATRDMSAALAEILRAQPPTRSQGRGRKSS</sequence>
<keyword evidence="4" id="KW-1185">Reference proteome</keyword>
<feature type="coiled-coil region" evidence="1">
    <location>
        <begin position="7"/>
        <end position="100"/>
    </location>
</feature>
<dbReference type="CDD" id="cd07041">
    <property type="entry name" value="STAS_RsbR_RsbS_like"/>
    <property type="match status" value="1"/>
</dbReference>
<gene>
    <name evidence="3" type="ORF">POL58_35875</name>
</gene>
<dbReference type="RefSeq" id="WP_272005837.1">
    <property type="nucleotide sequence ID" value="NZ_JAQNDN010000022.1"/>
</dbReference>
<dbReference type="InterPro" id="IPR002645">
    <property type="entry name" value="STAS_dom"/>
</dbReference>
<dbReference type="EMBL" id="JAQNDN010000022">
    <property type="protein sequence ID" value="MDC0673188.1"/>
    <property type="molecule type" value="Genomic_DNA"/>
</dbReference>
<feature type="domain" description="STAS" evidence="2">
    <location>
        <begin position="102"/>
        <end position="213"/>
    </location>
</feature>